<protein>
    <submittedName>
        <fullName evidence="2">Uncharacterized protein</fullName>
    </submittedName>
</protein>
<dbReference type="InterPro" id="IPR044399">
    <property type="entry name" value="Mb-like_M"/>
</dbReference>
<organism evidence="1 2">
    <name type="scientific">Meloidogyne floridensis</name>
    <dbReference type="NCBI Taxonomy" id="298350"/>
    <lineage>
        <taxon>Eukaryota</taxon>
        <taxon>Metazoa</taxon>
        <taxon>Ecdysozoa</taxon>
        <taxon>Nematoda</taxon>
        <taxon>Chromadorea</taxon>
        <taxon>Rhabditida</taxon>
        <taxon>Tylenchina</taxon>
        <taxon>Tylenchomorpha</taxon>
        <taxon>Tylenchoidea</taxon>
        <taxon>Meloidogynidae</taxon>
        <taxon>Meloidogyninae</taxon>
        <taxon>Meloidogyne</taxon>
    </lineage>
</organism>
<dbReference type="WBParaSite" id="scf7180000424769.g13962">
    <property type="protein sequence ID" value="scf7180000424769.g13962"/>
    <property type="gene ID" value="scf7180000424769.g13962"/>
</dbReference>
<dbReference type="SUPFAM" id="SSF46458">
    <property type="entry name" value="Globin-like"/>
    <property type="match status" value="1"/>
</dbReference>
<dbReference type="Proteomes" id="UP000887560">
    <property type="component" value="Unplaced"/>
</dbReference>
<dbReference type="AlphaFoldDB" id="A0A915PFV5"/>
<evidence type="ECO:0000313" key="2">
    <source>
        <dbReference type="WBParaSite" id="scf7180000424769.g13962"/>
    </source>
</evidence>
<dbReference type="GO" id="GO:0019825">
    <property type="term" value="F:oxygen binding"/>
    <property type="evidence" value="ECO:0007669"/>
    <property type="project" value="InterPro"/>
</dbReference>
<sequence length="429" mass="49501">LTTTSRRCRRRVDDDARRCSRRVDDDVKKMSSSYVVVVLTTTSRRCRRRVDDNVKKIRCRDDDVVVVVLTMSSKRCRRCVDDTSRRCRRCVDDKTFYYPQSFLKFISKFQMGNDHSSKIVGGKSKDHLTVSEEQNQIEISQRRLSSFNKLNQLPSTKQCKLKTNRPLSPQHFIDSPDLSEQTCSKFDKRKQSGLVSPQPFIKHCTSPNLSRSRRMSLAAVLYEKNYLASEGLINSNGRRHSRAVVGNVPRKLSYNEEVNNTGAECSLAEHLKLSCYQLQILQQSWPRIKSQGALLTVFRDLTLNNSSAREMFQKMSIVEGFLSGKCCDQKEHLRVLIELIDYLMQNLNGPVRCCQQKCQQIGEKHFIIFGGSLNKVRIWDDFGECLSDAFAKSEPVRGKREAFKAWITLTTFLVEYTRIGYLQQSKKRS</sequence>
<dbReference type="InterPro" id="IPR012292">
    <property type="entry name" value="Globin/Proto"/>
</dbReference>
<name>A0A915PFV5_9BILA</name>
<keyword evidence="1" id="KW-1185">Reference proteome</keyword>
<evidence type="ECO:0000313" key="1">
    <source>
        <dbReference type="Proteomes" id="UP000887560"/>
    </source>
</evidence>
<dbReference type="GO" id="GO:0020037">
    <property type="term" value="F:heme binding"/>
    <property type="evidence" value="ECO:0007669"/>
    <property type="project" value="InterPro"/>
</dbReference>
<proteinExistence type="predicted"/>
<dbReference type="CDD" id="cd01040">
    <property type="entry name" value="Mb-like"/>
    <property type="match status" value="1"/>
</dbReference>
<accession>A0A915PFV5</accession>
<reference evidence="2" key="1">
    <citation type="submission" date="2022-11" db="UniProtKB">
        <authorList>
            <consortium name="WormBaseParasite"/>
        </authorList>
    </citation>
    <scope>IDENTIFICATION</scope>
</reference>
<dbReference type="InterPro" id="IPR009050">
    <property type="entry name" value="Globin-like_sf"/>
</dbReference>
<dbReference type="Gene3D" id="1.10.490.10">
    <property type="entry name" value="Globins"/>
    <property type="match status" value="1"/>
</dbReference>